<dbReference type="AlphaFoldDB" id="A0A382EUT8"/>
<dbReference type="EMBL" id="UINC01046451">
    <property type="protein sequence ID" value="SVB54490.1"/>
    <property type="molecule type" value="Genomic_DNA"/>
</dbReference>
<evidence type="ECO:0000313" key="1">
    <source>
        <dbReference type="EMBL" id="SVB54490.1"/>
    </source>
</evidence>
<proteinExistence type="predicted"/>
<reference evidence="1" key="1">
    <citation type="submission" date="2018-05" db="EMBL/GenBank/DDBJ databases">
        <authorList>
            <person name="Lanie J.A."/>
            <person name="Ng W.-L."/>
            <person name="Kazmierczak K.M."/>
            <person name="Andrzejewski T.M."/>
            <person name="Davidsen T.M."/>
            <person name="Wayne K.J."/>
            <person name="Tettelin H."/>
            <person name="Glass J.I."/>
            <person name="Rusch D."/>
            <person name="Podicherti R."/>
            <person name="Tsui H.-C.T."/>
            <person name="Winkler M.E."/>
        </authorList>
    </citation>
    <scope>NUCLEOTIDE SEQUENCE</scope>
</reference>
<name>A0A382EUT8_9ZZZZ</name>
<organism evidence="1">
    <name type="scientific">marine metagenome</name>
    <dbReference type="NCBI Taxonomy" id="408172"/>
    <lineage>
        <taxon>unclassified sequences</taxon>
        <taxon>metagenomes</taxon>
        <taxon>ecological metagenomes</taxon>
    </lineage>
</organism>
<feature type="non-terminal residue" evidence="1">
    <location>
        <position position="1"/>
    </location>
</feature>
<sequence>VIGCPIKGQKETEWDEVVIWERGADTPSSSNHRASRPEVWEPALSQFLSTSILTCR</sequence>
<accession>A0A382EUT8</accession>
<gene>
    <name evidence="1" type="ORF">METZ01_LOCUS207344</name>
</gene>
<protein>
    <submittedName>
        <fullName evidence="1">Uncharacterized protein</fullName>
    </submittedName>
</protein>